<evidence type="ECO:0000256" key="1">
    <source>
        <dbReference type="ARBA" id="ARBA00001964"/>
    </source>
</evidence>
<evidence type="ECO:0000256" key="3">
    <source>
        <dbReference type="ARBA" id="ARBA00023052"/>
    </source>
</evidence>
<dbReference type="PANTHER" id="PTHR11516">
    <property type="entry name" value="PYRUVATE DEHYDROGENASE E1 COMPONENT, ALPHA SUBUNIT BACTERIAL AND ORGANELLAR"/>
    <property type="match status" value="1"/>
</dbReference>
<dbReference type="Gene3D" id="3.40.50.970">
    <property type="match status" value="1"/>
</dbReference>
<protein>
    <submittedName>
        <fullName evidence="5">Pyruvate dehydrogenase (Acetyl-transferring) E1 component subunit alpha</fullName>
    </submittedName>
</protein>
<keyword evidence="3" id="KW-0786">Thiamine pyrophosphate</keyword>
<evidence type="ECO:0000259" key="4">
    <source>
        <dbReference type="Pfam" id="PF00676"/>
    </source>
</evidence>
<evidence type="ECO:0000313" key="6">
    <source>
        <dbReference type="Proteomes" id="UP000230821"/>
    </source>
</evidence>
<dbReference type="InterPro" id="IPR001017">
    <property type="entry name" value="DH_E1"/>
</dbReference>
<feature type="domain" description="Dehydrogenase E1 component" evidence="4">
    <location>
        <begin position="6"/>
        <end position="304"/>
    </location>
</feature>
<accession>A0A2G6KNW3</accession>
<gene>
    <name evidence="5" type="ORF">CSA56_00170</name>
</gene>
<dbReference type="CDD" id="cd02000">
    <property type="entry name" value="TPP_E1_PDC_ADC_BCADC"/>
    <property type="match status" value="1"/>
</dbReference>
<proteinExistence type="predicted"/>
<dbReference type="GO" id="GO:0004739">
    <property type="term" value="F:pyruvate dehydrogenase (acetyl-transferring) activity"/>
    <property type="evidence" value="ECO:0007669"/>
    <property type="project" value="TreeGrafter"/>
</dbReference>
<dbReference type="InterPro" id="IPR050642">
    <property type="entry name" value="PDH_E1_Alpha_Subunit"/>
</dbReference>
<dbReference type="PANTHER" id="PTHR11516:SF60">
    <property type="entry name" value="PYRUVATE DEHYDROGENASE E1 COMPONENT SUBUNIT ALPHA"/>
    <property type="match status" value="1"/>
</dbReference>
<comment type="cofactor">
    <cofactor evidence="1">
        <name>thiamine diphosphate</name>
        <dbReference type="ChEBI" id="CHEBI:58937"/>
    </cofactor>
</comment>
<dbReference type="EMBL" id="PDSK01000007">
    <property type="protein sequence ID" value="PIE36519.1"/>
    <property type="molecule type" value="Genomic_DNA"/>
</dbReference>
<dbReference type="SUPFAM" id="SSF52518">
    <property type="entry name" value="Thiamin diphosphate-binding fold (THDP-binding)"/>
    <property type="match status" value="1"/>
</dbReference>
<name>A0A2G6KNW3_9BACT</name>
<keyword evidence="2" id="KW-0560">Oxidoreductase</keyword>
<dbReference type="AlphaFoldDB" id="A0A2G6KNW3"/>
<comment type="caution">
    <text evidence="5">The sequence shown here is derived from an EMBL/GenBank/DDBJ whole genome shotgun (WGS) entry which is preliminary data.</text>
</comment>
<organism evidence="5 6">
    <name type="scientific">candidate division KSB3 bacterium</name>
    <dbReference type="NCBI Taxonomy" id="2044937"/>
    <lineage>
        <taxon>Bacteria</taxon>
        <taxon>candidate division KSB3</taxon>
    </lineage>
</organism>
<keyword evidence="5" id="KW-0670">Pyruvate</keyword>
<dbReference type="Proteomes" id="UP000230821">
    <property type="component" value="Unassembled WGS sequence"/>
</dbReference>
<dbReference type="GO" id="GO:0006086">
    <property type="term" value="P:pyruvate decarboxylation to acetyl-CoA"/>
    <property type="evidence" value="ECO:0007669"/>
    <property type="project" value="TreeGrafter"/>
</dbReference>
<evidence type="ECO:0000256" key="2">
    <source>
        <dbReference type="ARBA" id="ARBA00023002"/>
    </source>
</evidence>
<reference evidence="5 6" key="1">
    <citation type="submission" date="2017-10" db="EMBL/GenBank/DDBJ databases">
        <title>Novel microbial diversity and functional potential in the marine mammal oral microbiome.</title>
        <authorList>
            <person name="Dudek N.K."/>
            <person name="Sun C.L."/>
            <person name="Burstein D."/>
            <person name="Kantor R.S."/>
            <person name="Aliaga Goltsman D.S."/>
            <person name="Bik E.M."/>
            <person name="Thomas B.C."/>
            <person name="Banfield J.F."/>
            <person name="Relman D.A."/>
        </authorList>
    </citation>
    <scope>NUCLEOTIDE SEQUENCE [LARGE SCALE GENOMIC DNA]</scope>
    <source>
        <strain evidence="5">DOLJORAL78_47_16</strain>
    </source>
</reference>
<sequence>MDLFRTMFRIRTFETNVEKLFLAGQIPGFVHLYIGEEAVGTGVIANLRKDDYITSTHRGHGHVLAKGADASRAMAELFGKKTGYCKGKGGSMHIADFSVGMLGANGIVGGGYNIAAGAAMSIQIRKTDQVAVCFFGDGASNRGTFHEAMNWSAVFKLPVIFVNENNQYASTTPSKYGVSVANVSDRAAAYGIPGIGCDGNNVTEVYEAAKWCIERARAGEGPSLLEAKTYRIKGHFVGDPEKYRQKAEVKEWIEKHDPIKQYRELLLKEKISTDKAFSEIEKEEEKNIADAIEFAEKSDYPDPEDAMDDLFSFSPSELPEVIL</sequence>
<evidence type="ECO:0000313" key="5">
    <source>
        <dbReference type="EMBL" id="PIE36519.1"/>
    </source>
</evidence>
<dbReference type="Pfam" id="PF00676">
    <property type="entry name" value="E1_dh"/>
    <property type="match status" value="1"/>
</dbReference>
<dbReference type="InterPro" id="IPR029061">
    <property type="entry name" value="THDP-binding"/>
</dbReference>